<dbReference type="GO" id="GO:0008199">
    <property type="term" value="F:ferric iron binding"/>
    <property type="evidence" value="ECO:0007669"/>
    <property type="project" value="InterPro"/>
</dbReference>
<dbReference type="GO" id="GO:0003677">
    <property type="term" value="F:DNA binding"/>
    <property type="evidence" value="ECO:0007669"/>
    <property type="project" value="UniProtKB-KW"/>
</dbReference>
<dbReference type="SUPFAM" id="SSF47240">
    <property type="entry name" value="Ferritin-like"/>
    <property type="match status" value="1"/>
</dbReference>
<evidence type="ECO:0000259" key="3">
    <source>
        <dbReference type="Pfam" id="PF00210"/>
    </source>
</evidence>
<dbReference type="Gene3D" id="1.20.1260.10">
    <property type="match status" value="1"/>
</dbReference>
<dbReference type="EMBL" id="JACICF010000002">
    <property type="protein sequence ID" value="MBB3764868.1"/>
    <property type="molecule type" value="Genomic_DNA"/>
</dbReference>
<gene>
    <name evidence="4" type="ORF">FHS50_001930</name>
</gene>
<keyword evidence="4" id="KW-0238">DNA-binding</keyword>
<dbReference type="PRINTS" id="PR01346">
    <property type="entry name" value="HELNAPAPROT"/>
</dbReference>
<evidence type="ECO:0000256" key="2">
    <source>
        <dbReference type="RuleBase" id="RU003875"/>
    </source>
</evidence>
<dbReference type="Pfam" id="PF00210">
    <property type="entry name" value="Ferritin"/>
    <property type="match status" value="1"/>
</dbReference>
<dbReference type="InterPro" id="IPR009078">
    <property type="entry name" value="Ferritin-like_SF"/>
</dbReference>
<dbReference type="InterPro" id="IPR012347">
    <property type="entry name" value="Ferritin-like"/>
</dbReference>
<comment type="caution">
    <text evidence="4">The sequence shown here is derived from an EMBL/GenBank/DDBJ whole genome shotgun (WGS) entry which is preliminary data.</text>
</comment>
<proteinExistence type="inferred from homology"/>
<organism evidence="4 5">
    <name type="scientific">Sphingomicrobium lutaoense</name>
    <dbReference type="NCBI Taxonomy" id="515949"/>
    <lineage>
        <taxon>Bacteria</taxon>
        <taxon>Pseudomonadati</taxon>
        <taxon>Pseudomonadota</taxon>
        <taxon>Alphaproteobacteria</taxon>
        <taxon>Sphingomonadales</taxon>
        <taxon>Sphingomonadaceae</taxon>
        <taxon>Sphingomicrobium</taxon>
    </lineage>
</organism>
<protein>
    <submittedName>
        <fullName evidence="4">Starvation-inducible DNA-binding protein</fullName>
    </submittedName>
</protein>
<evidence type="ECO:0000313" key="4">
    <source>
        <dbReference type="EMBL" id="MBB3764868.1"/>
    </source>
</evidence>
<sequence length="165" mass="18440">MTDVAEKLATPTDLKSNDIKDVGDGLNRLLADSYALYLKTKNFHWHVSGPHFRDYHLLFDEQAAAILGTTDAIAERVRKTGGTTLRSIGDVSRRQTISDNDKDYVSAADMLAELRDDNLAMVESLRELKDIADEARDHATSAVIDEWIDAAEERAWFLFEAAQKG</sequence>
<dbReference type="PANTHER" id="PTHR42932">
    <property type="entry name" value="GENERAL STRESS PROTEIN 20U"/>
    <property type="match status" value="1"/>
</dbReference>
<dbReference type="RefSeq" id="WP_183934227.1">
    <property type="nucleotide sequence ID" value="NZ_JACICF010000002.1"/>
</dbReference>
<accession>A0A839Z2T9</accession>
<name>A0A839Z2T9_9SPHN</name>
<reference evidence="4 5" key="1">
    <citation type="submission" date="2020-08" db="EMBL/GenBank/DDBJ databases">
        <title>Genomic Encyclopedia of Type Strains, Phase IV (KMG-IV): sequencing the most valuable type-strain genomes for metagenomic binning, comparative biology and taxonomic classification.</title>
        <authorList>
            <person name="Goeker M."/>
        </authorList>
    </citation>
    <scope>NUCLEOTIDE SEQUENCE [LARGE SCALE GENOMIC DNA]</scope>
    <source>
        <strain evidence="4 5">DSM 24194</strain>
    </source>
</reference>
<dbReference type="PIRSF" id="PIRSF005900">
    <property type="entry name" value="Dps"/>
    <property type="match status" value="1"/>
</dbReference>
<feature type="domain" description="Ferritin/DPS" evidence="3">
    <location>
        <begin position="25"/>
        <end position="159"/>
    </location>
</feature>
<keyword evidence="5" id="KW-1185">Reference proteome</keyword>
<evidence type="ECO:0000313" key="5">
    <source>
        <dbReference type="Proteomes" id="UP000578569"/>
    </source>
</evidence>
<evidence type="ECO:0000256" key="1">
    <source>
        <dbReference type="ARBA" id="ARBA00009497"/>
    </source>
</evidence>
<comment type="similarity">
    <text evidence="1 2">Belongs to the Dps family.</text>
</comment>
<dbReference type="CDD" id="cd01043">
    <property type="entry name" value="DPS"/>
    <property type="match status" value="1"/>
</dbReference>
<dbReference type="InterPro" id="IPR008331">
    <property type="entry name" value="Ferritin_DPS_dom"/>
</dbReference>
<dbReference type="Proteomes" id="UP000578569">
    <property type="component" value="Unassembled WGS sequence"/>
</dbReference>
<dbReference type="InterPro" id="IPR002177">
    <property type="entry name" value="DPS_DNA-bd"/>
</dbReference>
<dbReference type="PANTHER" id="PTHR42932:SF3">
    <property type="entry name" value="DNA PROTECTION DURING STARVATION PROTEIN"/>
    <property type="match status" value="1"/>
</dbReference>
<dbReference type="AlphaFoldDB" id="A0A839Z2T9"/>